<name>A0ABN8TIW5_9ENTR</name>
<comment type="caution">
    <text evidence="1">The sequence shown here is derived from an EMBL/GenBank/DDBJ whole genome shotgun (WGS) entry which is preliminary data.</text>
</comment>
<accession>A0ABN8TIW5</accession>
<dbReference type="EMBL" id="CALSBS010000026">
    <property type="protein sequence ID" value="CAH6661652.1"/>
    <property type="molecule type" value="Genomic_DNA"/>
</dbReference>
<proteinExistence type="predicted"/>
<keyword evidence="2" id="KW-1185">Reference proteome</keyword>
<organism evidence="1 2">
    <name type="scientific">Pseudocitrobacter vendiensis</name>
    <dbReference type="NCBI Taxonomy" id="2488306"/>
    <lineage>
        <taxon>Bacteria</taxon>
        <taxon>Pseudomonadati</taxon>
        <taxon>Pseudomonadota</taxon>
        <taxon>Gammaproteobacteria</taxon>
        <taxon>Enterobacterales</taxon>
        <taxon>Enterobacteriaceae</taxon>
        <taxon>Pseudocitrobacter</taxon>
    </lineage>
</organism>
<sequence>MRFELPISCCTNDLKAGNIPGLKAPDAQAYRAYGLFPFINIAHPCRPDKAFTPHPARTTRTLSTI</sequence>
<evidence type="ECO:0000313" key="2">
    <source>
        <dbReference type="Proteomes" id="UP001152651"/>
    </source>
</evidence>
<reference evidence="1" key="1">
    <citation type="submission" date="2022-05" db="EMBL/GenBank/DDBJ databases">
        <authorList>
            <person name="Blom J."/>
        </authorList>
    </citation>
    <scope>NUCLEOTIDE SEQUENCE</scope>
    <source>
        <strain evidence="1">Type strain: CPO20170097</strain>
    </source>
</reference>
<dbReference type="Proteomes" id="UP001152651">
    <property type="component" value="Unassembled WGS sequence"/>
</dbReference>
<dbReference type="RefSeq" id="WP_253898975.1">
    <property type="nucleotide sequence ID" value="NZ_CALSBS010000026.1"/>
</dbReference>
<protein>
    <submittedName>
        <fullName evidence="1">Uncharacterized protein</fullName>
    </submittedName>
</protein>
<gene>
    <name evidence="1" type="ORF">FBBNIHIM_21295</name>
</gene>
<evidence type="ECO:0000313" key="1">
    <source>
        <dbReference type="EMBL" id="CAH6661652.1"/>
    </source>
</evidence>